<name>A0ACC4NT93_9VIBR</name>
<gene>
    <name evidence="1" type="ORF">NM09_16865</name>
</gene>
<organism evidence="1 2">
    <name type="scientific">Vibrio caribbeanicus</name>
    <dbReference type="NCBI Taxonomy" id="701175"/>
    <lineage>
        <taxon>Bacteria</taxon>
        <taxon>Pseudomonadati</taxon>
        <taxon>Pseudomonadota</taxon>
        <taxon>Gammaproteobacteria</taxon>
        <taxon>Vibrionales</taxon>
        <taxon>Vibrionaceae</taxon>
        <taxon>Vibrio</taxon>
    </lineage>
</organism>
<accession>A0ACC4NT93</accession>
<comment type="caution">
    <text evidence="1">The sequence shown here is derived from an EMBL/GenBank/DDBJ whole genome shotgun (WGS) entry which is preliminary data.</text>
</comment>
<proteinExistence type="predicted"/>
<protein>
    <submittedName>
        <fullName evidence="1">Uncharacterized protein</fullName>
    </submittedName>
</protein>
<reference evidence="1" key="1">
    <citation type="submission" date="2014-10" db="EMBL/GenBank/DDBJ databases">
        <title>Genome sequencing of Vibrio caribbeanicus T14.</title>
        <authorList>
            <person name="Chan K.-G."/>
            <person name="Mohamad N.I."/>
        </authorList>
    </citation>
    <scope>NUCLEOTIDE SEQUENCE</scope>
    <source>
        <strain evidence="1">T14</strain>
    </source>
</reference>
<dbReference type="EMBL" id="JRWR01000013">
    <property type="protein sequence ID" value="KHD23743.1"/>
    <property type="molecule type" value="Genomic_DNA"/>
</dbReference>
<dbReference type="Proteomes" id="UP000030421">
    <property type="component" value="Unassembled WGS sequence"/>
</dbReference>
<evidence type="ECO:0000313" key="1">
    <source>
        <dbReference type="EMBL" id="KHD23743.1"/>
    </source>
</evidence>
<sequence>MSRKNSSKQVLLDEDFYETPDAMVEPLHLDKLKLKCNGTTTYFIQLLYKGAPNYSQRGEKIEGVDYIPVAGRGAFVRDVYRILKTDFNRSKQGYFFELKKYIRWMDSNHLEPIDGDYFSSDLYIAFMNYQQERCSRGEQKLATWNSSKGMLSFFLRFNNRTAEAKQLKSIKGVKKQCTSHEGIDVDGEFKPLVRRFIAAFAKFRDHFLEGTKLDIHPLWSEELFNQQAVINEWSPREKAAYKHSFKSAIRSENSVRNHFSRLAAMLAFCFTGQNTTPLLNLRFSDIRFTSISNGKVYFDMTKARANYLNFDTSLGFHKKTQEFFHQWLEISMEFQKDSGTEWLFPYFKESGGIQGWVEAGQGSPQKHINIHTKKLGLVHVTPSKLRQTKIDTLMKVTQDIWVVSMSANNSIEVIGLNYSDGNKSDHRTSLAANGEALYDFSKNGTDPHEAANKSKFNHANVLSNYDYKRLRKEETANDTQTPLGVRCKDSSQGLATRIKKNLENMGVKQPKKEQRCTDFLGCFECPYHRLVSEVEDIWLMLSFNDTLEEMKDYPAINSLPTDKFYKLCNTIESILKDFKEVAPDSYTQALEMHSEAPHPLYSDGYSLMDLLETF</sequence>
<keyword evidence="2" id="KW-1185">Reference proteome</keyword>
<evidence type="ECO:0000313" key="2">
    <source>
        <dbReference type="Proteomes" id="UP000030421"/>
    </source>
</evidence>